<proteinExistence type="predicted"/>
<accession>A0A8S9KDU8</accession>
<evidence type="ECO:0000313" key="1">
    <source>
        <dbReference type="EMBL" id="KAF2592934.1"/>
    </source>
</evidence>
<sequence>MIPFPPDPANESDKLKEIQGDGSVISHLLLATVSIQHNPFVCSSFFQSFNKSLSRKQTTMMIQTKPFTDANHFPFKNGNFSNLEPKEEKKKTELEMTTMNLGDIVLF</sequence>
<dbReference type="EMBL" id="QGKY02000164">
    <property type="protein sequence ID" value="KAF2592934.1"/>
    <property type="molecule type" value="Genomic_DNA"/>
</dbReference>
<comment type="caution">
    <text evidence="1">The sequence shown here is derived from an EMBL/GenBank/DDBJ whole genome shotgun (WGS) entry which is preliminary data.</text>
</comment>
<protein>
    <submittedName>
        <fullName evidence="1">Uncharacterized protein</fullName>
    </submittedName>
</protein>
<organism evidence="1">
    <name type="scientific">Brassica cretica</name>
    <name type="common">Mustard</name>
    <dbReference type="NCBI Taxonomy" id="69181"/>
    <lineage>
        <taxon>Eukaryota</taxon>
        <taxon>Viridiplantae</taxon>
        <taxon>Streptophyta</taxon>
        <taxon>Embryophyta</taxon>
        <taxon>Tracheophyta</taxon>
        <taxon>Spermatophyta</taxon>
        <taxon>Magnoliopsida</taxon>
        <taxon>eudicotyledons</taxon>
        <taxon>Gunneridae</taxon>
        <taxon>Pentapetalae</taxon>
        <taxon>rosids</taxon>
        <taxon>malvids</taxon>
        <taxon>Brassicales</taxon>
        <taxon>Brassicaceae</taxon>
        <taxon>Brassiceae</taxon>
        <taxon>Brassica</taxon>
    </lineage>
</organism>
<reference evidence="1" key="1">
    <citation type="submission" date="2019-12" db="EMBL/GenBank/DDBJ databases">
        <title>Genome sequencing and annotation of Brassica cretica.</title>
        <authorList>
            <person name="Studholme D.J."/>
            <person name="Sarris P.F."/>
        </authorList>
    </citation>
    <scope>NUCLEOTIDE SEQUENCE</scope>
    <source>
        <strain evidence="1">PFS-102/07</strain>
        <tissue evidence="1">Leaf</tissue>
    </source>
</reference>
<gene>
    <name evidence="1" type="ORF">F2Q70_00042903</name>
</gene>
<dbReference type="AlphaFoldDB" id="A0A8S9KDU8"/>
<name>A0A8S9KDU8_BRACR</name>